<dbReference type="AlphaFoldDB" id="A0A174G3H4"/>
<sequence length="164" mass="19282">MKRTFNVYSDNYFEFPDMIFVYTSITLKSRYITFNGVAIDMLNDSKFVAYKNSTIKLEVLSSFYISLYLCSFLSNSLITKLIKKYLSKYRENNLIDTTFDNLEYGDKLGYLDFVKYSTPLVYAEACENIVNFIAKSNYENRRVIHNMHSFTEKAYAKVIYCKAI</sequence>
<gene>
    <name evidence="2" type="ORF">ERS852471_01766</name>
</gene>
<keyword evidence="1" id="KW-0812">Transmembrane</keyword>
<evidence type="ECO:0000313" key="2">
    <source>
        <dbReference type="EMBL" id="CUO55379.1"/>
    </source>
</evidence>
<organism evidence="2 3">
    <name type="scientific">Clostridium disporicum</name>
    <dbReference type="NCBI Taxonomy" id="84024"/>
    <lineage>
        <taxon>Bacteria</taxon>
        <taxon>Bacillati</taxon>
        <taxon>Bacillota</taxon>
        <taxon>Clostridia</taxon>
        <taxon>Eubacteriales</taxon>
        <taxon>Clostridiaceae</taxon>
        <taxon>Clostridium</taxon>
    </lineage>
</organism>
<name>A0A174G3H4_9CLOT</name>
<proteinExistence type="predicted"/>
<dbReference type="RefSeq" id="WP_055265734.1">
    <property type="nucleotide sequence ID" value="NZ_CABIXQ010000011.1"/>
</dbReference>
<keyword evidence="1" id="KW-1133">Transmembrane helix</keyword>
<protein>
    <submittedName>
        <fullName evidence="2">Uncharacterized protein</fullName>
    </submittedName>
</protein>
<dbReference type="Proteomes" id="UP000095594">
    <property type="component" value="Unassembled WGS sequence"/>
</dbReference>
<keyword evidence="1" id="KW-0472">Membrane</keyword>
<accession>A0A174G3H4</accession>
<reference evidence="2 3" key="1">
    <citation type="submission" date="2015-09" db="EMBL/GenBank/DDBJ databases">
        <authorList>
            <consortium name="Pathogen Informatics"/>
        </authorList>
    </citation>
    <scope>NUCLEOTIDE SEQUENCE [LARGE SCALE GENOMIC DNA]</scope>
    <source>
        <strain evidence="2 3">2789STDY5834856</strain>
    </source>
</reference>
<evidence type="ECO:0000256" key="1">
    <source>
        <dbReference type="SAM" id="Phobius"/>
    </source>
</evidence>
<evidence type="ECO:0000313" key="3">
    <source>
        <dbReference type="Proteomes" id="UP000095594"/>
    </source>
</evidence>
<dbReference type="EMBL" id="CYZX01000011">
    <property type="protein sequence ID" value="CUO55379.1"/>
    <property type="molecule type" value="Genomic_DNA"/>
</dbReference>
<feature type="transmembrane region" description="Helical" evidence="1">
    <location>
        <begin position="63"/>
        <end position="82"/>
    </location>
</feature>